<dbReference type="GO" id="GO:0005694">
    <property type="term" value="C:chromosome"/>
    <property type="evidence" value="ECO:0007669"/>
    <property type="project" value="TreeGrafter"/>
</dbReference>
<dbReference type="Pfam" id="PF02195">
    <property type="entry name" value="ParB_N"/>
    <property type="match status" value="1"/>
</dbReference>
<dbReference type="GO" id="GO:0007059">
    <property type="term" value="P:chromosome segregation"/>
    <property type="evidence" value="ECO:0007669"/>
    <property type="project" value="TreeGrafter"/>
</dbReference>
<feature type="compositionally biased region" description="Basic and acidic residues" evidence="1">
    <location>
        <begin position="245"/>
        <end position="254"/>
    </location>
</feature>
<dbReference type="InterPro" id="IPR013741">
    <property type="entry name" value="KorB_domain"/>
</dbReference>
<dbReference type="SMART" id="SM00470">
    <property type="entry name" value="ParB"/>
    <property type="match status" value="1"/>
</dbReference>
<dbReference type="InterPro" id="IPR036086">
    <property type="entry name" value="ParB/Sulfiredoxin_sf"/>
</dbReference>
<dbReference type="NCBIfam" id="TIGR00180">
    <property type="entry name" value="parB_part"/>
    <property type="match status" value="1"/>
</dbReference>
<dbReference type="SUPFAM" id="SSF109709">
    <property type="entry name" value="KorB DNA-binding domain-like"/>
    <property type="match status" value="1"/>
</dbReference>
<evidence type="ECO:0000259" key="2">
    <source>
        <dbReference type="SMART" id="SM00470"/>
    </source>
</evidence>
<dbReference type="PANTHER" id="PTHR33375:SF1">
    <property type="entry name" value="CHROMOSOME-PARTITIONING PROTEIN PARB-RELATED"/>
    <property type="match status" value="1"/>
</dbReference>
<dbReference type="Pfam" id="PF08535">
    <property type="entry name" value="KorB"/>
    <property type="match status" value="1"/>
</dbReference>
<protein>
    <recommendedName>
        <fullName evidence="2">ParB-like N-terminal domain-containing protein</fullName>
    </recommendedName>
</protein>
<feature type="domain" description="ParB-like N-terminal" evidence="2">
    <location>
        <begin position="39"/>
        <end position="129"/>
    </location>
</feature>
<comment type="caution">
    <text evidence="3">The sequence shown here is derived from an EMBL/GenBank/DDBJ whole genome shotgun (WGS) entry which is preliminary data.</text>
</comment>
<dbReference type="EMBL" id="LAZR01001115">
    <property type="protein sequence ID" value="KKN50398.1"/>
    <property type="molecule type" value="Genomic_DNA"/>
</dbReference>
<dbReference type="InterPro" id="IPR004437">
    <property type="entry name" value="ParB/RepB/Spo0J"/>
</dbReference>
<evidence type="ECO:0000256" key="1">
    <source>
        <dbReference type="SAM" id="MobiDB-lite"/>
    </source>
</evidence>
<proteinExistence type="predicted"/>
<reference evidence="3" key="1">
    <citation type="journal article" date="2015" name="Nature">
        <title>Complex archaea that bridge the gap between prokaryotes and eukaryotes.</title>
        <authorList>
            <person name="Spang A."/>
            <person name="Saw J.H."/>
            <person name="Jorgensen S.L."/>
            <person name="Zaremba-Niedzwiedzka K."/>
            <person name="Martijn J."/>
            <person name="Lind A.E."/>
            <person name="van Eijk R."/>
            <person name="Schleper C."/>
            <person name="Guy L."/>
            <person name="Ettema T.J."/>
        </authorList>
    </citation>
    <scope>NUCLEOTIDE SEQUENCE</scope>
</reference>
<dbReference type="SUPFAM" id="SSF110849">
    <property type="entry name" value="ParB/Sulfiredoxin"/>
    <property type="match status" value="1"/>
</dbReference>
<dbReference type="InterPro" id="IPR050336">
    <property type="entry name" value="Chromosome_partition/occlusion"/>
</dbReference>
<dbReference type="GO" id="GO:0003677">
    <property type="term" value="F:DNA binding"/>
    <property type="evidence" value="ECO:0007669"/>
    <property type="project" value="InterPro"/>
</dbReference>
<feature type="region of interest" description="Disordered" evidence="1">
    <location>
        <begin position="245"/>
        <end position="334"/>
    </location>
</feature>
<accession>A0A0F9U9W1</accession>
<dbReference type="PANTHER" id="PTHR33375">
    <property type="entry name" value="CHROMOSOME-PARTITIONING PROTEIN PARB-RELATED"/>
    <property type="match status" value="1"/>
</dbReference>
<feature type="compositionally biased region" description="Basic and acidic residues" evidence="1">
    <location>
        <begin position="308"/>
        <end position="334"/>
    </location>
</feature>
<feature type="compositionally biased region" description="Polar residues" evidence="1">
    <location>
        <begin position="295"/>
        <end position="304"/>
    </location>
</feature>
<organism evidence="3">
    <name type="scientific">marine sediment metagenome</name>
    <dbReference type="NCBI Taxonomy" id="412755"/>
    <lineage>
        <taxon>unclassified sequences</taxon>
        <taxon>metagenomes</taxon>
        <taxon>ecological metagenomes</taxon>
    </lineage>
</organism>
<sequence length="400" mass="44589">MTAQNPKAEKPKASFGDLSELTSKAKSVRETKVDPNSIIWVEPDECYSEKQVRKKFNENSLDELGQAMKDHGQDHPIRVHPKDEKGYRIIKGERRWRAAKMKGIKLALWVDRSAPSDAAILIGQMIENDQREDIAPLDRAEGYRAIKETVEQETGKPLSITDLAKTVSKSKTIISKYLALLSMAEEIQDLAETGVVSDADTLRTLQKIHELDPERGAQVCARIVDEGGVTRKYAEALFKSIKQELSDVEREKNKPSQPRVDNADQEADLQHKRELDDAGLNENSGHQELDGQDDGSASNESQEGQGADQRETKDIPKPAAKKDDDPGYIKDKDTGFNVRPVDQIVYLVSFVQNEKQQIGSIKLGLHTDNQDEVVVRVGEEGGKEKLVAVMAEELTIIGIR</sequence>
<feature type="region of interest" description="Disordered" evidence="1">
    <location>
        <begin position="1"/>
        <end position="27"/>
    </location>
</feature>
<dbReference type="InterPro" id="IPR003115">
    <property type="entry name" value="ParB_N"/>
</dbReference>
<dbReference type="AlphaFoldDB" id="A0A0F9U9W1"/>
<dbReference type="Gene3D" id="1.10.10.2830">
    <property type="match status" value="1"/>
</dbReference>
<evidence type="ECO:0000313" key="3">
    <source>
        <dbReference type="EMBL" id="KKN50398.1"/>
    </source>
</evidence>
<gene>
    <name evidence="3" type="ORF">LCGC14_0633190</name>
</gene>
<dbReference type="Gene3D" id="3.90.1530.30">
    <property type="match status" value="1"/>
</dbReference>
<name>A0A0F9U9W1_9ZZZZ</name>